<evidence type="ECO:0000256" key="2">
    <source>
        <dbReference type="ARBA" id="ARBA00018687"/>
    </source>
</evidence>
<feature type="coiled-coil region" evidence="4">
    <location>
        <begin position="659"/>
        <end position="686"/>
    </location>
</feature>
<keyword evidence="8" id="KW-1185">Reference proteome</keyword>
<dbReference type="OrthoDB" id="10254973at2759"/>
<dbReference type="PANTHER" id="PTHR45916:SF1">
    <property type="entry name" value="STRUCTURAL MAINTENANCE OF CHROMOSOMES PROTEIN 5"/>
    <property type="match status" value="1"/>
</dbReference>
<feature type="region of interest" description="Disordered" evidence="5">
    <location>
        <begin position="418"/>
        <end position="449"/>
    </location>
</feature>
<dbReference type="EMBL" id="KZ454991">
    <property type="protein sequence ID" value="PKI83428.1"/>
    <property type="molecule type" value="Genomic_DNA"/>
</dbReference>
<feature type="coiled-coil region" evidence="4">
    <location>
        <begin position="897"/>
        <end position="924"/>
    </location>
</feature>
<dbReference type="Pfam" id="PF02463">
    <property type="entry name" value="SMC_N"/>
    <property type="match status" value="1"/>
</dbReference>
<feature type="compositionally biased region" description="Low complexity" evidence="5">
    <location>
        <begin position="425"/>
        <end position="437"/>
    </location>
</feature>
<dbReference type="GO" id="GO:0005634">
    <property type="term" value="C:nucleus"/>
    <property type="evidence" value="ECO:0007669"/>
    <property type="project" value="TreeGrafter"/>
</dbReference>
<reference evidence="7 8" key="1">
    <citation type="submission" date="2017-10" db="EMBL/GenBank/DDBJ databases">
        <title>A novel species of cold-tolerant Malassezia isolated from bats.</title>
        <authorList>
            <person name="Lorch J.M."/>
            <person name="Palmer J.M."/>
            <person name="Vanderwolf K.J."/>
            <person name="Schmidt K.Z."/>
            <person name="Verant M.L."/>
            <person name="Weller T.J."/>
            <person name="Blehert D.S."/>
        </authorList>
    </citation>
    <scope>NUCLEOTIDE SEQUENCE [LARGE SCALE GENOMIC DNA]</scope>
    <source>
        <strain evidence="7 8">NWHC:44797-103</strain>
    </source>
</reference>
<evidence type="ECO:0000313" key="7">
    <source>
        <dbReference type="EMBL" id="PKI83428.1"/>
    </source>
</evidence>
<name>A0A2N1JA41_9BASI</name>
<dbReference type="GeneID" id="80901985"/>
<dbReference type="PANTHER" id="PTHR45916">
    <property type="entry name" value="STRUCTURAL MAINTENANCE OF CHROMOSOMES PROTEIN 5"/>
    <property type="match status" value="1"/>
</dbReference>
<feature type="coiled-coil region" evidence="4">
    <location>
        <begin position="232"/>
        <end position="378"/>
    </location>
</feature>
<dbReference type="AlphaFoldDB" id="A0A2N1JA41"/>
<dbReference type="Proteomes" id="UP000232875">
    <property type="component" value="Unassembled WGS sequence"/>
</dbReference>
<dbReference type="GO" id="GO:0030915">
    <property type="term" value="C:Smc5-Smc6 complex"/>
    <property type="evidence" value="ECO:0007669"/>
    <property type="project" value="TreeGrafter"/>
</dbReference>
<dbReference type="GO" id="GO:0003697">
    <property type="term" value="F:single-stranded DNA binding"/>
    <property type="evidence" value="ECO:0007669"/>
    <property type="project" value="TreeGrafter"/>
</dbReference>
<dbReference type="GO" id="GO:0000724">
    <property type="term" value="P:double-strand break repair via homologous recombination"/>
    <property type="evidence" value="ECO:0007669"/>
    <property type="project" value="TreeGrafter"/>
</dbReference>
<evidence type="ECO:0000256" key="3">
    <source>
        <dbReference type="ARBA" id="ARBA00023054"/>
    </source>
</evidence>
<evidence type="ECO:0000259" key="6">
    <source>
        <dbReference type="Pfam" id="PF02463"/>
    </source>
</evidence>
<comment type="similarity">
    <text evidence="1">Belongs to the SMC family. SMC5 subfamily.</text>
</comment>
<evidence type="ECO:0000256" key="4">
    <source>
        <dbReference type="SAM" id="Coils"/>
    </source>
</evidence>
<dbReference type="InterPro" id="IPR027417">
    <property type="entry name" value="P-loop_NTPase"/>
</dbReference>
<dbReference type="Gene3D" id="3.40.50.300">
    <property type="entry name" value="P-loop containing nucleotide triphosphate hydrolases"/>
    <property type="match status" value="2"/>
</dbReference>
<dbReference type="STRING" id="2020962.A0A2N1JA41"/>
<dbReference type="InterPro" id="IPR003395">
    <property type="entry name" value="RecF/RecN/SMC_N"/>
</dbReference>
<feature type="region of interest" description="Disordered" evidence="5">
    <location>
        <begin position="1"/>
        <end position="20"/>
    </location>
</feature>
<evidence type="ECO:0000256" key="1">
    <source>
        <dbReference type="ARBA" id="ARBA00010171"/>
    </source>
</evidence>
<evidence type="ECO:0000313" key="8">
    <source>
        <dbReference type="Proteomes" id="UP000232875"/>
    </source>
</evidence>
<dbReference type="RefSeq" id="XP_056063282.1">
    <property type="nucleotide sequence ID" value="XM_056207307.1"/>
</dbReference>
<protein>
    <recommendedName>
        <fullName evidence="2">Structural maintenance of chromosomes protein 5</fullName>
    </recommendedName>
</protein>
<feature type="compositionally biased region" description="Basic residues" evidence="5">
    <location>
        <begin position="1"/>
        <end position="10"/>
    </location>
</feature>
<keyword evidence="3 4" id="KW-0175">Coiled coil</keyword>
<evidence type="ECO:0000256" key="5">
    <source>
        <dbReference type="SAM" id="MobiDB-lite"/>
    </source>
</evidence>
<proteinExistence type="inferred from homology"/>
<feature type="domain" description="RecF/RecN/SMC N-terminal" evidence="6">
    <location>
        <begin position="54"/>
        <end position="1050"/>
    </location>
</feature>
<gene>
    <name evidence="7" type="primary">SMC5</name>
    <name evidence="7" type="ORF">MVES_002341</name>
</gene>
<accession>A0A2N1JA41</accession>
<dbReference type="SUPFAM" id="SSF52540">
    <property type="entry name" value="P-loop containing nucleoside triphosphate hydrolases"/>
    <property type="match status" value="1"/>
</dbReference>
<sequence length="1104" mass="126820">MSEARRRPKRRREDHDTMGEADTIQLAQDIALNVAGAMPHEQRRATTGYVPGSIVRVACERFVTYDAVEFFPGPYLNMIIGPNGTGKSTVVSAIALGLGWKPSVLGRAKDVASYVKLGHGEGWVEIELQGFSGKDNIVIRRVLFRESNSSDWLLNGANASAREVNEAVSQFHIEVGNLCTFLPQDRVADFAYMSPQRLLRETQYAAGHPKLSEWHDMLISFGGDLGKIKQRITNDTEEYTHLENRNRVLERDVRRYEERVELENRMRMLEARVHFAKYREAKQRYDIAHTERAQAKTQVRECERALLPVQEERDRLEQRAQKMDLQLSVQRKEADDTYGTCRRIEQEREQVDLEMSSLNEQERQLEAAETNRGQQIQALRARIAAMEEETAEEPAQIDTSALDADLRAVKGEHRTITEDCRDLDSQQSDLAAAQQQQRTRKQAVERKLTESNNIRHQRLQILAHNDKDTYEAIRWLDSHRDMFQHRVYDPVLVLLSVKRPDAARAVETCLNWNIQRTFVCQSRADYDLFTRELIDTRGWRLNVVEQEGSAPLTSFKPPISLDALQEAGFDNYILDNVDAPEDVLRFLCTNAHIHLIPISFRGTANAEEVERLRKFQRYIIGTTLFTTFYSKYGKRLPVTQSRELRPLRNFAHSSQSQEKGEAEHQLVAVNEEIARLDERVQQNRRMFDMKRTRLQDLSTKREQLVEEQRAAHRLVSEWRKARSLLAAERQKLVREESRPSAASQRQQINDERKKNALQLGKAAERYLRTLHTLMHARKQCDILVLSKLRHTTELNRIMEQIRTHQTELKEAMDALERVVSVFGQAKEETLAAKHFYELHMESVDAETQQTFFDQYRDDAEGVDQLELQLQGAKASFDIPWGIGPSVLEAFRARKAKIAELKATMDATKVEQTQLESKVQRVESQWLPSLEHLVANVNERFSAAFARLGCAGEVRLARDESFEKWGIDILVKFRETEQLQLLTGHRQSGGERSLSTILYLLSLTELARSPFSLVDEINQGMDPRAERAVHDQMVAITCRPEAGQYFLITPKLLTGLRYHELMKVLLINNGIWLPERLNLSEIVSQKRARVPGASDRSSATASAAS</sequence>
<organism evidence="7 8">
    <name type="scientific">Malassezia vespertilionis</name>
    <dbReference type="NCBI Taxonomy" id="2020962"/>
    <lineage>
        <taxon>Eukaryota</taxon>
        <taxon>Fungi</taxon>
        <taxon>Dikarya</taxon>
        <taxon>Basidiomycota</taxon>
        <taxon>Ustilaginomycotina</taxon>
        <taxon>Malasseziomycetes</taxon>
        <taxon>Malasseziales</taxon>
        <taxon>Malasseziaceae</taxon>
        <taxon>Malassezia</taxon>
    </lineage>
</organism>